<accession>A0A1A9Z1H2</accession>
<keyword evidence="4" id="KW-0285">Flavoprotein</keyword>
<dbReference type="Gene3D" id="3.40.50.620">
    <property type="entry name" value="HUPs"/>
    <property type="match status" value="1"/>
</dbReference>
<dbReference type="InterPro" id="IPR014729">
    <property type="entry name" value="Rossmann-like_a/b/a_fold"/>
</dbReference>
<dbReference type="InterPro" id="IPR023468">
    <property type="entry name" value="Riboflavin_kinase"/>
</dbReference>
<keyword evidence="8" id="KW-0547">Nucleotide-binding</keyword>
<feature type="domain" description="Riboflavin kinase" evidence="11">
    <location>
        <begin position="83"/>
        <end position="163"/>
    </location>
</feature>
<dbReference type="VEuPathDB" id="VectorBase:GPAI000849"/>
<keyword evidence="5" id="KW-0288">FMN</keyword>
<reference evidence="13" key="1">
    <citation type="submission" date="2014-03" db="EMBL/GenBank/DDBJ databases">
        <authorList>
            <person name="Aksoy S."/>
            <person name="Warren W."/>
            <person name="Wilson R.K."/>
        </authorList>
    </citation>
    <scope>NUCLEOTIDE SEQUENCE [LARGE SCALE GENOMIC DNA]</scope>
    <source>
        <strain evidence="13">IAEA</strain>
    </source>
</reference>
<comment type="pathway">
    <text evidence="2">Cofactor biosynthesis; FMN biosynthesis; FMN from riboflavin (ATP route): step 1/1.</text>
</comment>
<dbReference type="PANTHER" id="PTHR22749:SF6">
    <property type="entry name" value="RIBOFLAVIN KINASE"/>
    <property type="match status" value="1"/>
</dbReference>
<dbReference type="Pfam" id="PF01687">
    <property type="entry name" value="Flavokinase"/>
    <property type="match status" value="1"/>
</dbReference>
<dbReference type="InterPro" id="IPR015865">
    <property type="entry name" value="Riboflavin_kinase_bac/euk"/>
</dbReference>
<evidence type="ECO:0000313" key="12">
    <source>
        <dbReference type="EnsemblMetazoa" id="GPAI000849-PA"/>
    </source>
</evidence>
<comment type="similarity">
    <text evidence="3">Belongs to the RibF family.</text>
</comment>
<dbReference type="Pfam" id="PF06574">
    <property type="entry name" value="FAD_syn"/>
    <property type="match status" value="1"/>
</dbReference>
<dbReference type="InterPro" id="IPR015864">
    <property type="entry name" value="FAD_synthase"/>
</dbReference>
<keyword evidence="13" id="KW-1185">Reference proteome</keyword>
<dbReference type="GO" id="GO:0009398">
    <property type="term" value="P:FMN biosynthetic process"/>
    <property type="evidence" value="ECO:0007669"/>
    <property type="project" value="UniProtKB-UniPathway"/>
</dbReference>
<evidence type="ECO:0000259" key="11">
    <source>
        <dbReference type="SMART" id="SM00904"/>
    </source>
</evidence>
<keyword evidence="7" id="KW-0548">Nucleotidyltransferase</keyword>
<evidence type="ECO:0000256" key="8">
    <source>
        <dbReference type="ARBA" id="ARBA00022741"/>
    </source>
</evidence>
<evidence type="ECO:0000256" key="6">
    <source>
        <dbReference type="ARBA" id="ARBA00022679"/>
    </source>
</evidence>
<evidence type="ECO:0000256" key="9">
    <source>
        <dbReference type="ARBA" id="ARBA00022827"/>
    </source>
</evidence>
<dbReference type="SUPFAM" id="SSF52374">
    <property type="entry name" value="Nucleotidylyl transferase"/>
    <property type="match status" value="1"/>
</dbReference>
<dbReference type="SMART" id="SM00904">
    <property type="entry name" value="Flavokinase"/>
    <property type="match status" value="1"/>
</dbReference>
<name>A0A1A9Z1H2_GLOPL</name>
<dbReference type="Proteomes" id="UP000092445">
    <property type="component" value="Unassembled WGS sequence"/>
</dbReference>
<evidence type="ECO:0000313" key="13">
    <source>
        <dbReference type="Proteomes" id="UP000092445"/>
    </source>
</evidence>
<keyword evidence="10" id="KW-0067">ATP-binding</keyword>
<reference evidence="12" key="2">
    <citation type="submission" date="2020-05" db="UniProtKB">
        <authorList>
            <consortium name="EnsemblMetazoa"/>
        </authorList>
    </citation>
    <scope>IDENTIFICATION</scope>
    <source>
        <strain evidence="12">IAEA</strain>
    </source>
</reference>
<protein>
    <recommendedName>
        <fullName evidence="11">Riboflavin kinase domain-containing protein</fullName>
    </recommendedName>
</protein>
<dbReference type="GO" id="GO:0008531">
    <property type="term" value="F:riboflavin kinase activity"/>
    <property type="evidence" value="ECO:0007669"/>
    <property type="project" value="InterPro"/>
</dbReference>
<evidence type="ECO:0000256" key="3">
    <source>
        <dbReference type="ARBA" id="ARBA00010214"/>
    </source>
</evidence>
<evidence type="ECO:0000256" key="7">
    <source>
        <dbReference type="ARBA" id="ARBA00022695"/>
    </source>
</evidence>
<dbReference type="GO" id="GO:0006747">
    <property type="term" value="P:FAD biosynthetic process"/>
    <property type="evidence" value="ECO:0007669"/>
    <property type="project" value="UniProtKB-UniPathway"/>
</dbReference>
<organism evidence="12 13">
    <name type="scientific">Glossina pallidipes</name>
    <name type="common">Tsetse fly</name>
    <dbReference type="NCBI Taxonomy" id="7398"/>
    <lineage>
        <taxon>Eukaryota</taxon>
        <taxon>Metazoa</taxon>
        <taxon>Ecdysozoa</taxon>
        <taxon>Arthropoda</taxon>
        <taxon>Hexapoda</taxon>
        <taxon>Insecta</taxon>
        <taxon>Pterygota</taxon>
        <taxon>Neoptera</taxon>
        <taxon>Endopterygota</taxon>
        <taxon>Diptera</taxon>
        <taxon>Brachycera</taxon>
        <taxon>Muscomorpha</taxon>
        <taxon>Hippoboscoidea</taxon>
        <taxon>Glossinidae</taxon>
        <taxon>Glossina</taxon>
    </lineage>
</organism>
<keyword evidence="6" id="KW-0808">Transferase</keyword>
<sequence length="163" mass="18448">MHAEYFITEFLVRILNVKCIIIGEDFRFGYKAHGDINLLKFKGQKLGFDVIIVTTCKIYHKRISSTKIRQALKRNDLQYAEKMLGHTYCISGKIIHGYAIGRTIGIPTINISLKNRKLAVNGVYAVELNGINKHVVYGVANIGIKPTFFGIQQNVEVHLLNTK</sequence>
<comment type="pathway">
    <text evidence="1">Cofactor biosynthesis; FAD biosynthesis; FAD from FMN: step 1/1.</text>
</comment>
<dbReference type="GO" id="GO:0003919">
    <property type="term" value="F:FMN adenylyltransferase activity"/>
    <property type="evidence" value="ECO:0007669"/>
    <property type="project" value="InterPro"/>
</dbReference>
<keyword evidence="9" id="KW-0274">FAD</keyword>
<dbReference type="STRING" id="7398.A0A1A9Z1H2"/>
<evidence type="ECO:0000256" key="10">
    <source>
        <dbReference type="ARBA" id="ARBA00022840"/>
    </source>
</evidence>
<dbReference type="UniPathway" id="UPA00277">
    <property type="reaction ID" value="UER00407"/>
</dbReference>
<dbReference type="AlphaFoldDB" id="A0A1A9Z1H2"/>
<dbReference type="SUPFAM" id="SSF82114">
    <property type="entry name" value="Riboflavin kinase-like"/>
    <property type="match status" value="1"/>
</dbReference>
<dbReference type="EnsemblMetazoa" id="GPAI000849-RA">
    <property type="protein sequence ID" value="GPAI000849-PA"/>
    <property type="gene ID" value="GPAI000849"/>
</dbReference>
<dbReference type="InterPro" id="IPR023465">
    <property type="entry name" value="Riboflavin_kinase_dom_sf"/>
</dbReference>
<evidence type="ECO:0000256" key="2">
    <source>
        <dbReference type="ARBA" id="ARBA00005201"/>
    </source>
</evidence>
<evidence type="ECO:0000256" key="4">
    <source>
        <dbReference type="ARBA" id="ARBA00022630"/>
    </source>
</evidence>
<proteinExistence type="inferred from homology"/>
<dbReference type="GO" id="GO:0005524">
    <property type="term" value="F:ATP binding"/>
    <property type="evidence" value="ECO:0007669"/>
    <property type="project" value="UniProtKB-KW"/>
</dbReference>
<evidence type="ECO:0000256" key="1">
    <source>
        <dbReference type="ARBA" id="ARBA00004726"/>
    </source>
</evidence>
<dbReference type="Gene3D" id="2.40.30.30">
    <property type="entry name" value="Riboflavin kinase-like"/>
    <property type="match status" value="1"/>
</dbReference>
<dbReference type="UniPathway" id="UPA00276">
    <property type="reaction ID" value="UER00406"/>
</dbReference>
<dbReference type="PANTHER" id="PTHR22749">
    <property type="entry name" value="RIBOFLAVIN KINASE/FMN ADENYLYLTRANSFERASE"/>
    <property type="match status" value="1"/>
</dbReference>
<dbReference type="GO" id="GO:0009231">
    <property type="term" value="P:riboflavin biosynthetic process"/>
    <property type="evidence" value="ECO:0007669"/>
    <property type="project" value="InterPro"/>
</dbReference>
<evidence type="ECO:0000256" key="5">
    <source>
        <dbReference type="ARBA" id="ARBA00022643"/>
    </source>
</evidence>